<evidence type="ECO:0000313" key="3">
    <source>
        <dbReference type="Proteomes" id="UP000324748"/>
    </source>
</evidence>
<sequence length="199" mass="22788">MKIPSAFTFIALLLFFPFVIYARPKIALPNNYIMKSKDDHSEIFSADGKVAYQYGLELDAPSTGETRITLKDGSTKKLFNLVADHDFCENHKTTFTQRKGPPQKDNLPQREFQFEPKILSANVWRFNFMDNSGSRQYFRLKLNFKEEEGEIHRVVLGQGDELVGKIKNQKQHDSWLNNSKGVETVTLSCVDGSPLVFPH</sequence>
<accession>A0A5B0MCL4</accession>
<evidence type="ECO:0000313" key="2">
    <source>
        <dbReference type="EMBL" id="KAA1074392.1"/>
    </source>
</evidence>
<protein>
    <recommendedName>
        <fullName evidence="4">Glycoside hydrolase 131 catalytic N-terminal domain-containing protein</fullName>
    </recommendedName>
</protein>
<evidence type="ECO:0000256" key="1">
    <source>
        <dbReference type="SAM" id="SignalP"/>
    </source>
</evidence>
<proteinExistence type="predicted"/>
<dbReference type="AlphaFoldDB" id="A0A5B0MCL4"/>
<name>A0A5B0MCL4_PUCGR</name>
<organism evidence="2 3">
    <name type="scientific">Puccinia graminis f. sp. tritici</name>
    <dbReference type="NCBI Taxonomy" id="56615"/>
    <lineage>
        <taxon>Eukaryota</taxon>
        <taxon>Fungi</taxon>
        <taxon>Dikarya</taxon>
        <taxon>Basidiomycota</taxon>
        <taxon>Pucciniomycotina</taxon>
        <taxon>Pucciniomycetes</taxon>
        <taxon>Pucciniales</taxon>
        <taxon>Pucciniaceae</taxon>
        <taxon>Puccinia</taxon>
    </lineage>
</organism>
<feature type="signal peptide" evidence="1">
    <location>
        <begin position="1"/>
        <end position="22"/>
    </location>
</feature>
<comment type="caution">
    <text evidence="2">The sequence shown here is derived from an EMBL/GenBank/DDBJ whole genome shotgun (WGS) entry which is preliminary data.</text>
</comment>
<reference evidence="2 3" key="1">
    <citation type="submission" date="2019-05" db="EMBL/GenBank/DDBJ databases">
        <title>Emergence of the Ug99 lineage of the wheat stem rust pathogen through somatic hybridization.</title>
        <authorList>
            <person name="Li F."/>
            <person name="Upadhyaya N.M."/>
            <person name="Sperschneider J."/>
            <person name="Matny O."/>
            <person name="Nguyen-Phuc H."/>
            <person name="Mago R."/>
            <person name="Raley C."/>
            <person name="Miller M.E."/>
            <person name="Silverstein K.A.T."/>
            <person name="Henningsen E."/>
            <person name="Hirsch C.D."/>
            <person name="Visser B."/>
            <person name="Pretorius Z.A."/>
            <person name="Steffenson B.J."/>
            <person name="Schwessinger B."/>
            <person name="Dodds P.N."/>
            <person name="Figueroa M."/>
        </authorList>
    </citation>
    <scope>NUCLEOTIDE SEQUENCE [LARGE SCALE GENOMIC DNA]</scope>
    <source>
        <strain evidence="2">21-0</strain>
    </source>
</reference>
<keyword evidence="1" id="KW-0732">Signal</keyword>
<dbReference type="Proteomes" id="UP000324748">
    <property type="component" value="Unassembled WGS sequence"/>
</dbReference>
<gene>
    <name evidence="2" type="ORF">PGT21_003705</name>
</gene>
<evidence type="ECO:0008006" key="4">
    <source>
        <dbReference type="Google" id="ProtNLM"/>
    </source>
</evidence>
<dbReference type="EMBL" id="VSWC01000157">
    <property type="protein sequence ID" value="KAA1074392.1"/>
    <property type="molecule type" value="Genomic_DNA"/>
</dbReference>
<keyword evidence="3" id="KW-1185">Reference proteome</keyword>
<feature type="chain" id="PRO_5022674342" description="Glycoside hydrolase 131 catalytic N-terminal domain-containing protein" evidence="1">
    <location>
        <begin position="23"/>
        <end position="199"/>
    </location>
</feature>